<evidence type="ECO:0000256" key="5">
    <source>
        <dbReference type="ARBA" id="ARBA00022832"/>
    </source>
</evidence>
<evidence type="ECO:0000313" key="15">
    <source>
        <dbReference type="Proteomes" id="UP001166093"/>
    </source>
</evidence>
<keyword evidence="7" id="KW-0443">Lipid metabolism</keyword>
<dbReference type="Pfam" id="PF00755">
    <property type="entry name" value="Carn_acyltransf"/>
    <property type="match status" value="1"/>
</dbReference>
<gene>
    <name evidence="14" type="primary">Cpt1a_2</name>
    <name evidence="14" type="ORF">GTO93_0015994</name>
</gene>
<evidence type="ECO:0000256" key="2">
    <source>
        <dbReference type="ARBA" id="ARBA00005232"/>
    </source>
</evidence>
<dbReference type="PROSITE" id="PS00439">
    <property type="entry name" value="ACYLTRANSF_C_1"/>
    <property type="match status" value="1"/>
</dbReference>
<keyword evidence="9 10" id="KW-0012">Acyltransferase</keyword>
<evidence type="ECO:0000256" key="6">
    <source>
        <dbReference type="ARBA" id="ARBA00022989"/>
    </source>
</evidence>
<keyword evidence="5" id="KW-0276">Fatty acid metabolism</keyword>
<comment type="similarity">
    <text evidence="2 10">Belongs to the carnitine/choline acetyltransferase family.</text>
</comment>
<dbReference type="Proteomes" id="UP001166093">
    <property type="component" value="Unassembled WGS sequence"/>
</dbReference>
<evidence type="ECO:0000256" key="11">
    <source>
        <dbReference type="SAM" id="Phobius"/>
    </source>
</evidence>
<evidence type="ECO:0000256" key="1">
    <source>
        <dbReference type="ARBA" id="ARBA00004141"/>
    </source>
</evidence>
<dbReference type="SUPFAM" id="SSF52777">
    <property type="entry name" value="CoA-dependent acyltransferases"/>
    <property type="match status" value="2"/>
</dbReference>
<dbReference type="InterPro" id="IPR000542">
    <property type="entry name" value="Carn_acyl_trans"/>
</dbReference>
<dbReference type="InterPro" id="IPR042231">
    <property type="entry name" value="Cho/carn_acyl_trans_2"/>
</dbReference>
<keyword evidence="8 11" id="KW-0472">Membrane</keyword>
<feature type="domain" description="Carnitine O-palmitoyltransferase N-terminal" evidence="13">
    <location>
        <begin position="1"/>
        <end position="47"/>
    </location>
</feature>
<keyword evidence="15" id="KW-1185">Reference proteome</keyword>
<accession>A0ABS2YK98</accession>
<evidence type="ECO:0000256" key="9">
    <source>
        <dbReference type="ARBA" id="ARBA00023315"/>
    </source>
</evidence>
<dbReference type="EMBL" id="JAAWVQ010161292">
    <property type="protein sequence ID" value="MBN3286863.1"/>
    <property type="molecule type" value="Genomic_DNA"/>
</dbReference>
<evidence type="ECO:0000256" key="3">
    <source>
        <dbReference type="ARBA" id="ARBA00022679"/>
    </source>
</evidence>
<feature type="transmembrane region" description="Helical" evidence="11">
    <location>
        <begin position="105"/>
        <end position="123"/>
    </location>
</feature>
<keyword evidence="4 11" id="KW-0812">Transmembrane</keyword>
<reference evidence="14" key="1">
    <citation type="journal article" date="2021" name="Cell">
        <title>Tracing the genetic footprints of vertebrate landing in non-teleost ray-finned fishes.</title>
        <authorList>
            <person name="Bi X."/>
            <person name="Wang K."/>
            <person name="Yang L."/>
            <person name="Pan H."/>
            <person name="Jiang H."/>
            <person name="Wei Q."/>
            <person name="Fang M."/>
            <person name="Yu H."/>
            <person name="Zhu C."/>
            <person name="Cai Y."/>
            <person name="He Y."/>
            <person name="Gan X."/>
            <person name="Zeng H."/>
            <person name="Yu D."/>
            <person name="Zhu Y."/>
            <person name="Jiang H."/>
            <person name="Qiu Q."/>
            <person name="Yang H."/>
            <person name="Zhang Y.E."/>
            <person name="Wang W."/>
            <person name="Zhu M."/>
            <person name="He S."/>
            <person name="Zhang G."/>
        </authorList>
    </citation>
    <scope>NUCLEOTIDE SEQUENCE</scope>
    <source>
        <strain evidence="14">Pddl_001</strain>
    </source>
</reference>
<feature type="domain" description="Choline/carnitine acyltransferase" evidence="12">
    <location>
        <begin position="175"/>
        <end position="738"/>
    </location>
</feature>
<evidence type="ECO:0000256" key="7">
    <source>
        <dbReference type="ARBA" id="ARBA00023098"/>
    </source>
</evidence>
<dbReference type="Gene3D" id="6.10.250.1760">
    <property type="match status" value="1"/>
</dbReference>
<comment type="subcellular location">
    <subcellularLocation>
        <location evidence="1">Membrane</location>
        <topology evidence="1">Multi-pass membrane protein</topology>
    </subcellularLocation>
</comment>
<dbReference type="PANTHER" id="PTHR22589:SF55">
    <property type="entry name" value="CARNITINE O-PALMITOYLTRANSFERASE 1, BRAIN ISOFORM"/>
    <property type="match status" value="1"/>
</dbReference>
<dbReference type="PROSITE" id="PS00440">
    <property type="entry name" value="ACYLTRANSF_C_2"/>
    <property type="match status" value="1"/>
</dbReference>
<dbReference type="Pfam" id="PF16484">
    <property type="entry name" value="CPT_N"/>
    <property type="match status" value="1"/>
</dbReference>
<proteinExistence type="inferred from homology"/>
<organism evidence="14 15">
    <name type="scientific">Polyodon spathula</name>
    <name type="common">North American paddlefish</name>
    <name type="synonym">Squalus spathula</name>
    <dbReference type="NCBI Taxonomy" id="7913"/>
    <lineage>
        <taxon>Eukaryota</taxon>
        <taxon>Metazoa</taxon>
        <taxon>Chordata</taxon>
        <taxon>Craniata</taxon>
        <taxon>Vertebrata</taxon>
        <taxon>Euteleostomi</taxon>
        <taxon>Actinopterygii</taxon>
        <taxon>Chondrostei</taxon>
        <taxon>Acipenseriformes</taxon>
        <taxon>Polyodontidae</taxon>
        <taxon>Polyodon</taxon>
    </lineage>
</organism>
<evidence type="ECO:0000256" key="8">
    <source>
        <dbReference type="ARBA" id="ARBA00023136"/>
    </source>
</evidence>
<dbReference type="InterPro" id="IPR039551">
    <property type="entry name" value="Cho/carn_acyl_trans"/>
</dbReference>
<keyword evidence="3 10" id="KW-0808">Transferase</keyword>
<protein>
    <submittedName>
        <fullName evidence="14">CPT1A palmitoyltransferase</fullName>
    </submittedName>
</protein>
<evidence type="ECO:0000256" key="10">
    <source>
        <dbReference type="RuleBase" id="RU003801"/>
    </source>
</evidence>
<keyword evidence="6 11" id="KW-1133">Transmembrane helix</keyword>
<evidence type="ECO:0000256" key="4">
    <source>
        <dbReference type="ARBA" id="ARBA00022692"/>
    </source>
</evidence>
<dbReference type="PANTHER" id="PTHR22589">
    <property type="entry name" value="CARNITINE O-ACYLTRANSFERASE"/>
    <property type="match status" value="1"/>
</dbReference>
<comment type="caution">
    <text evidence="14">The sequence shown here is derived from an EMBL/GenBank/DDBJ whole genome shotgun (WGS) entry which is preliminary data.</text>
</comment>
<feature type="non-terminal residue" evidence="14">
    <location>
        <position position="1"/>
    </location>
</feature>
<evidence type="ECO:0000259" key="13">
    <source>
        <dbReference type="Pfam" id="PF16484"/>
    </source>
</evidence>
<evidence type="ECO:0000313" key="14">
    <source>
        <dbReference type="EMBL" id="MBN3286863.1"/>
    </source>
</evidence>
<evidence type="ECO:0000259" key="12">
    <source>
        <dbReference type="Pfam" id="PF00755"/>
    </source>
</evidence>
<dbReference type="Gene3D" id="3.30.559.70">
    <property type="entry name" value="Choline/Carnitine o-acyltransferase, domain 2"/>
    <property type="match status" value="1"/>
</dbReference>
<sequence>MAEAHQAVAFQFTVTPDGIDLRLSHEALRQIYLSGLHSWKKKFIRFKNGVMTGVFPGSPTSLLVVVVGFMSTTAYTKTDPSFGLIARIGAHLPISRYLSDENQKLLGGVLISTGLWVAGVSFMRTSLKMLLSWHGWMFSAHGKLPKKTRIWMALVKLFSGPKPMLYSFQTSLPRLPVPAVADTMKRYLESARPLMDDEQYNRMEALAKDFEVNLGPRLQWYLKLKSWWATNYVSDWWEEYIYLRGRGPIMVNSNYYAMDYLYVYPTKIQSARAGNTIHAILLYRRKLDREQIKPIFALGSTVPICSSQWERMFNTSRLPGQETDTIQHVRDSKHIVVFHKGRFFKVWMYHDGRLLKPREIEQQMQKILDDKSEPQPGEQNLAALTAGDRVPWANARQNYFSKGKNKQSLDAVEKAAFFVTLDDTEQGYNKEDPVRSLDSYAKSLLHGKCYDRWFDKSFSFIVYKNGTMGLNAEHSWADAPIIGHLWEHVLSTDSFQLGYEEDGHCKGSTNPSLPGPQRLQWEIPEECQSVIQSSLKVAQALADDVDSHTFPFNKFGKGLIKKCRTSPDAFIQIALQLAHFRVREWLDLVSTGSACLILTHLLNGCRSKIMITCLLHPKNEERMKLLNLAAEKHQNLYRMAMTGGGIDRHLFCLYVVSKYLGVESPFLKEVLSEPWRLSTSQTPQQQLELFDLANNPHHVSSGGGFGPVADDGYGVSYIIVGENLINFHISSKLSSPET</sequence>
<dbReference type="Gene3D" id="3.30.559.10">
    <property type="entry name" value="Chloramphenicol acetyltransferase-like domain"/>
    <property type="match status" value="1"/>
</dbReference>
<feature type="transmembrane region" description="Helical" evidence="11">
    <location>
        <begin position="50"/>
        <end position="70"/>
    </location>
</feature>
<dbReference type="InterPro" id="IPR023213">
    <property type="entry name" value="CAT-like_dom_sf"/>
</dbReference>
<dbReference type="InterPro" id="IPR032476">
    <property type="entry name" value="CPT_N"/>
</dbReference>
<feature type="non-terminal residue" evidence="14">
    <location>
        <position position="738"/>
    </location>
</feature>
<name>A0ABS2YK98_POLSP</name>